<evidence type="ECO:0000313" key="5">
    <source>
        <dbReference type="EMBL" id="TKR24591.1"/>
    </source>
</evidence>
<proteinExistence type="inferred from homology"/>
<dbReference type="InterPro" id="IPR018033">
    <property type="entry name" value="Deacylase_DtdA_archaea"/>
</dbReference>
<dbReference type="GO" id="GO:0106026">
    <property type="term" value="F:Gly-tRNA(Ala) deacylase activity"/>
    <property type="evidence" value="ECO:0007669"/>
    <property type="project" value="RHEA"/>
</dbReference>
<keyword evidence="3 4" id="KW-0862">Zinc</keyword>
<dbReference type="SUPFAM" id="SSF142535">
    <property type="entry name" value="AF0625-like"/>
    <property type="match status" value="1"/>
</dbReference>
<dbReference type="Proteomes" id="UP000308037">
    <property type="component" value="Unassembled WGS sequence"/>
</dbReference>
<dbReference type="NCBIfam" id="NF011435">
    <property type="entry name" value="PRK14866.1-1"/>
    <property type="match status" value="1"/>
</dbReference>
<gene>
    <name evidence="4" type="primary">dtdA</name>
    <name evidence="5" type="ORF">DM868_14280</name>
</gene>
<keyword evidence="6" id="KW-1185">Reference proteome</keyword>
<name>A0A4U5J8R1_9EURY</name>
<comment type="cofactor">
    <cofactor evidence="4">
        <name>Zn(2+)</name>
        <dbReference type="ChEBI" id="CHEBI:29105"/>
    </cofactor>
    <text evidence="4">Binds 2 Zn(2+) ions per subunit.</text>
</comment>
<evidence type="ECO:0000256" key="1">
    <source>
        <dbReference type="ARBA" id="ARBA00022723"/>
    </source>
</evidence>
<dbReference type="EC" id="3.1.1.96" evidence="4"/>
<keyword evidence="2 4" id="KW-0378">Hydrolase</keyword>
<dbReference type="Pfam" id="PF04414">
    <property type="entry name" value="tRNA_deacylase"/>
    <property type="match status" value="1"/>
</dbReference>
<dbReference type="OrthoDB" id="9863at2157"/>
<keyword evidence="1 4" id="KW-0479">Metal-binding</keyword>
<dbReference type="GO" id="GO:0008270">
    <property type="term" value="F:zinc ion binding"/>
    <property type="evidence" value="ECO:0007669"/>
    <property type="project" value="UniProtKB-UniRule"/>
</dbReference>
<dbReference type="RefSeq" id="WP_137277513.1">
    <property type="nucleotide sequence ID" value="NZ_QKNX01000008.1"/>
</dbReference>
<evidence type="ECO:0000256" key="4">
    <source>
        <dbReference type="HAMAP-Rule" id="MF_00562"/>
    </source>
</evidence>
<comment type="subunit">
    <text evidence="4">Monomer.</text>
</comment>
<dbReference type="AlphaFoldDB" id="A0A4U5J8R1"/>
<dbReference type="Gene3D" id="3.40.50.10700">
    <property type="entry name" value="AF0625-like"/>
    <property type="match status" value="1"/>
</dbReference>
<evidence type="ECO:0000256" key="3">
    <source>
        <dbReference type="ARBA" id="ARBA00022833"/>
    </source>
</evidence>
<dbReference type="PANTHER" id="PTHR34667:SF1">
    <property type="entry name" value="D-AMINOACYL-TRNA DEACYLASE"/>
    <property type="match status" value="1"/>
</dbReference>
<dbReference type="Gene3D" id="3.40.630.50">
    <property type="entry name" value="AF0625-like"/>
    <property type="match status" value="1"/>
</dbReference>
<evidence type="ECO:0000313" key="6">
    <source>
        <dbReference type="Proteomes" id="UP000308037"/>
    </source>
</evidence>
<comment type="catalytic activity">
    <reaction evidence="4">
        <text>glycyl-tRNA(Ala) + H2O = tRNA(Ala) + glycine + H(+)</text>
        <dbReference type="Rhea" id="RHEA:53744"/>
        <dbReference type="Rhea" id="RHEA-COMP:9657"/>
        <dbReference type="Rhea" id="RHEA-COMP:13640"/>
        <dbReference type="ChEBI" id="CHEBI:15377"/>
        <dbReference type="ChEBI" id="CHEBI:15378"/>
        <dbReference type="ChEBI" id="CHEBI:57305"/>
        <dbReference type="ChEBI" id="CHEBI:78442"/>
        <dbReference type="ChEBI" id="CHEBI:78522"/>
        <dbReference type="EC" id="3.1.1.96"/>
    </reaction>
</comment>
<dbReference type="InterPro" id="IPR007508">
    <property type="entry name" value="DtdA"/>
</dbReference>
<comment type="catalytic activity">
    <reaction evidence="4">
        <text>a D-aminoacyl-tRNA + H2O = a tRNA + a D-alpha-amino acid + H(+)</text>
        <dbReference type="Rhea" id="RHEA:13953"/>
        <dbReference type="Rhea" id="RHEA-COMP:10123"/>
        <dbReference type="Rhea" id="RHEA-COMP:10124"/>
        <dbReference type="ChEBI" id="CHEBI:15377"/>
        <dbReference type="ChEBI" id="CHEBI:15378"/>
        <dbReference type="ChEBI" id="CHEBI:59871"/>
        <dbReference type="ChEBI" id="CHEBI:78442"/>
        <dbReference type="ChEBI" id="CHEBI:79333"/>
        <dbReference type="EC" id="3.1.1.96"/>
    </reaction>
</comment>
<evidence type="ECO:0000256" key="2">
    <source>
        <dbReference type="ARBA" id="ARBA00022801"/>
    </source>
</evidence>
<dbReference type="PANTHER" id="PTHR34667">
    <property type="entry name" value="D-AMINOACYL-TRNA DEACYLASE"/>
    <property type="match status" value="1"/>
</dbReference>
<comment type="similarity">
    <text evidence="4">Belongs to the DtdA deacylase family.</text>
</comment>
<dbReference type="HAMAP" id="MF_00562">
    <property type="entry name" value="Deacylase_DtdA"/>
    <property type="match status" value="1"/>
</dbReference>
<accession>A0A4U5J8R1</accession>
<dbReference type="GO" id="GO:0051499">
    <property type="term" value="F:D-aminoacyl-tRNA deacylase activity"/>
    <property type="evidence" value="ECO:0007669"/>
    <property type="project" value="UniProtKB-UniRule"/>
</dbReference>
<organism evidence="5 6">
    <name type="scientific">Natronomonas salsuginis</name>
    <dbReference type="NCBI Taxonomy" id="2217661"/>
    <lineage>
        <taxon>Archaea</taxon>
        <taxon>Methanobacteriati</taxon>
        <taxon>Methanobacteriota</taxon>
        <taxon>Stenosarchaea group</taxon>
        <taxon>Halobacteria</taxon>
        <taxon>Halobacteriales</taxon>
        <taxon>Natronomonadaceae</taxon>
        <taxon>Natronomonas</taxon>
    </lineage>
</organism>
<comment type="caution">
    <text evidence="5">The sequence shown here is derived from an EMBL/GenBank/DDBJ whole genome shotgun (WGS) entry which is preliminary data.</text>
</comment>
<dbReference type="GO" id="GO:0019478">
    <property type="term" value="P:D-amino acid catabolic process"/>
    <property type="evidence" value="ECO:0007669"/>
    <property type="project" value="UniProtKB-UniRule"/>
</dbReference>
<sequence>MLAVVVSRADEASEHIGEQLLDLAEWDELEDERRSDANGGGRYYRAEGVELRTFDDLHIHLDGVAATFDDPDLLVFASRHAGDTGPLLTAHATGNFGSAEYGGRAGSLARAAPNALSVVRGALETHAPSGYDIGVECTHHGPSTVGCPSLFVEVGSDEPQWHDPEAARAVARAILELRGVAPHRERTVVGFGGSHYAPRFDRALTETDWGVGHVAADWALDELGDPRDARAVVAKAFQMSGSEFALLDGSHPDLEVAIDELGFERLSETFLRETTGVSLDLVGRIERALGSIDDGTRLGASATAHDGEFLTRDLPAELLEEANGIDRGAVLEAVDSTAIAYETADSGSLVAGSIALFDADGYRTVIRKLAAVLEKKYDVVDVRDSEVFVRREAFDPELARAAGVEDGPAFGRLSAGEAVEVDGAQVAPAAVRTTRERCFEI</sequence>
<dbReference type="EMBL" id="QKNX01000008">
    <property type="protein sequence ID" value="TKR24591.1"/>
    <property type="molecule type" value="Genomic_DNA"/>
</dbReference>
<protein>
    <recommendedName>
        <fullName evidence="4">D-aminoacyl-tRNA deacylase</fullName>
        <ecNumber evidence="4">3.1.1.96</ecNumber>
    </recommendedName>
</protein>
<reference evidence="5 6" key="1">
    <citation type="submission" date="2019-04" db="EMBL/GenBank/DDBJ databases">
        <title>Natronomonas sp. F20-122 a newhaloarchaeon isolated from a saline saltern of Isla Bacuta, Huelva, Spain.</title>
        <authorList>
            <person name="Duran-Viseras A."/>
            <person name="Sanchez-Porro C."/>
            <person name="Ventosa A."/>
        </authorList>
    </citation>
    <scope>NUCLEOTIDE SEQUENCE [LARGE SCALE GENOMIC DNA]</scope>
    <source>
        <strain evidence="5 6">F20-122</strain>
    </source>
</reference>
<comment type="function">
    <text evidence="4">D-aminoacyl-tRNA deacylase with broad substrate specificity. By recycling D-aminoacyl-tRNA to D-amino acids and free tRNA molecules, this enzyme counteracts the toxicity associated with the formation of D-aminoacyl-tRNA entities in vivo.</text>
</comment>